<protein>
    <submittedName>
        <fullName evidence="8">Conserved hypothetical integral membrane protein</fullName>
    </submittedName>
</protein>
<evidence type="ECO:0000256" key="6">
    <source>
        <dbReference type="ARBA" id="ARBA00023136"/>
    </source>
</evidence>
<dbReference type="PANTHER" id="PTHR30106">
    <property type="entry name" value="INNER MEMBRANE PROTEIN YEIH-RELATED"/>
    <property type="match status" value="1"/>
</dbReference>
<dbReference type="GO" id="GO:0005886">
    <property type="term" value="C:plasma membrane"/>
    <property type="evidence" value="ECO:0007669"/>
    <property type="project" value="UniProtKB-SubCell"/>
</dbReference>
<keyword evidence="4 7" id="KW-0812">Transmembrane</keyword>
<dbReference type="OrthoDB" id="9811391at2"/>
<sequence length="330" mass="35593">MKQFANTPGITGLGMALSFAIPAWFLGRYFPVIGGPVWGILLGMLWSYWKKPVSNHAGINFVAKNVLQYSIILLGFEMNLQHILVTGRQSLYVIVFTLGAAFLTAWFAGKYLKVSGTSSILIGVGTAICGGSAIAAAAPAIRASEKDIAYSISTIFLFNIAAVFLFPFLGHALLLNDTGFGMWAGTAINDTSSVVAAGYSYSQAAGNYATIVKLTRTLMIIPTTLVLSLITARRQKTDSTFNFIKTFPWFIIGFILASFINTWGMLPPAICLLLAQTGKFFIIVAMAGIGLKTSLPQLITNGIRPVLLGLACWFAVASVSLAVQYYLQIW</sequence>
<dbReference type="RefSeq" id="WP_091746376.1">
    <property type="nucleotide sequence ID" value="NZ_FODY01000010.1"/>
</dbReference>
<feature type="transmembrane region" description="Helical" evidence="7">
    <location>
        <begin position="90"/>
        <end position="108"/>
    </location>
</feature>
<dbReference type="InterPro" id="IPR018383">
    <property type="entry name" value="UPF0324_pro"/>
</dbReference>
<name>A0A1H8UZL7_9FIRM</name>
<keyword evidence="9" id="KW-1185">Reference proteome</keyword>
<keyword evidence="3" id="KW-1003">Cell membrane</keyword>
<accession>A0A1H8UZL7</accession>
<dbReference type="AlphaFoldDB" id="A0A1H8UZL7"/>
<dbReference type="Pfam" id="PF03601">
    <property type="entry name" value="Cons_hypoth698"/>
    <property type="match status" value="1"/>
</dbReference>
<keyword evidence="6 7" id="KW-0472">Membrane</keyword>
<organism evidence="8 9">
    <name type="scientific">Propionispora vibrioides</name>
    <dbReference type="NCBI Taxonomy" id="112903"/>
    <lineage>
        <taxon>Bacteria</taxon>
        <taxon>Bacillati</taxon>
        <taxon>Bacillota</taxon>
        <taxon>Negativicutes</taxon>
        <taxon>Selenomonadales</taxon>
        <taxon>Sporomusaceae</taxon>
        <taxon>Propionispora</taxon>
    </lineage>
</organism>
<feature type="transmembrane region" description="Helical" evidence="7">
    <location>
        <begin position="208"/>
        <end position="230"/>
    </location>
</feature>
<evidence type="ECO:0000256" key="1">
    <source>
        <dbReference type="ARBA" id="ARBA00004651"/>
    </source>
</evidence>
<evidence type="ECO:0000256" key="5">
    <source>
        <dbReference type="ARBA" id="ARBA00022989"/>
    </source>
</evidence>
<gene>
    <name evidence="8" type="ORF">SAMN04490178_1102</name>
</gene>
<dbReference type="Proteomes" id="UP000198847">
    <property type="component" value="Unassembled WGS sequence"/>
</dbReference>
<dbReference type="PANTHER" id="PTHR30106:SF1">
    <property type="entry name" value="UPF0324 MEMBRANE PROTEIN FN0533"/>
    <property type="match status" value="1"/>
</dbReference>
<feature type="transmembrane region" description="Helical" evidence="7">
    <location>
        <begin position="266"/>
        <end position="291"/>
    </location>
</feature>
<evidence type="ECO:0000256" key="7">
    <source>
        <dbReference type="SAM" id="Phobius"/>
    </source>
</evidence>
<keyword evidence="5 7" id="KW-1133">Transmembrane helix</keyword>
<comment type="similarity">
    <text evidence="2">Belongs to the UPF0324 family.</text>
</comment>
<evidence type="ECO:0000256" key="4">
    <source>
        <dbReference type="ARBA" id="ARBA00022692"/>
    </source>
</evidence>
<feature type="transmembrane region" description="Helical" evidence="7">
    <location>
        <begin position="303"/>
        <end position="327"/>
    </location>
</feature>
<evidence type="ECO:0000256" key="3">
    <source>
        <dbReference type="ARBA" id="ARBA00022475"/>
    </source>
</evidence>
<feature type="transmembrane region" description="Helical" evidence="7">
    <location>
        <begin position="32"/>
        <end position="49"/>
    </location>
</feature>
<reference evidence="8 9" key="1">
    <citation type="submission" date="2016-10" db="EMBL/GenBank/DDBJ databases">
        <authorList>
            <person name="de Groot N.N."/>
        </authorList>
    </citation>
    <scope>NUCLEOTIDE SEQUENCE [LARGE SCALE GENOMIC DNA]</scope>
    <source>
        <strain evidence="8 9">DSM 13305</strain>
    </source>
</reference>
<feature type="transmembrane region" description="Helical" evidence="7">
    <location>
        <begin position="242"/>
        <end position="260"/>
    </location>
</feature>
<proteinExistence type="inferred from homology"/>
<evidence type="ECO:0000313" key="8">
    <source>
        <dbReference type="EMBL" id="SEP08605.1"/>
    </source>
</evidence>
<dbReference type="EMBL" id="FODY01000010">
    <property type="protein sequence ID" value="SEP08605.1"/>
    <property type="molecule type" value="Genomic_DNA"/>
</dbReference>
<evidence type="ECO:0000256" key="2">
    <source>
        <dbReference type="ARBA" id="ARBA00007977"/>
    </source>
</evidence>
<comment type="subcellular location">
    <subcellularLocation>
        <location evidence="1">Cell membrane</location>
        <topology evidence="1">Multi-pass membrane protein</topology>
    </subcellularLocation>
</comment>
<evidence type="ECO:0000313" key="9">
    <source>
        <dbReference type="Proteomes" id="UP000198847"/>
    </source>
</evidence>
<feature type="transmembrane region" description="Helical" evidence="7">
    <location>
        <begin position="120"/>
        <end position="141"/>
    </location>
</feature>
<feature type="transmembrane region" description="Helical" evidence="7">
    <location>
        <begin position="6"/>
        <end position="25"/>
    </location>
</feature>
<feature type="transmembrane region" description="Helical" evidence="7">
    <location>
        <begin position="148"/>
        <end position="169"/>
    </location>
</feature>